<dbReference type="RefSeq" id="WP_379890055.1">
    <property type="nucleotide sequence ID" value="NZ_JBHSDI010000062.1"/>
</dbReference>
<comment type="caution">
    <text evidence="2">The sequence shown here is derived from an EMBL/GenBank/DDBJ whole genome shotgun (WGS) entry which is preliminary data.</text>
</comment>
<proteinExistence type="predicted"/>
<dbReference type="Proteomes" id="UP001595798">
    <property type="component" value="Unassembled WGS sequence"/>
</dbReference>
<name>A0ABV8QLK0_9GAMM</name>
<evidence type="ECO:0000313" key="2">
    <source>
        <dbReference type="EMBL" id="MFC4260979.1"/>
    </source>
</evidence>
<dbReference type="InterPro" id="IPR018683">
    <property type="entry name" value="DUF2169"/>
</dbReference>
<accession>A0ABV8QLK0</accession>
<evidence type="ECO:0000259" key="1">
    <source>
        <dbReference type="Pfam" id="PF09937"/>
    </source>
</evidence>
<reference evidence="3" key="1">
    <citation type="journal article" date="2019" name="Int. J. Syst. Evol. Microbiol.">
        <title>The Global Catalogue of Microorganisms (GCM) 10K type strain sequencing project: providing services to taxonomists for standard genome sequencing and annotation.</title>
        <authorList>
            <consortium name="The Broad Institute Genomics Platform"/>
            <consortium name="The Broad Institute Genome Sequencing Center for Infectious Disease"/>
            <person name="Wu L."/>
            <person name="Ma J."/>
        </authorList>
    </citation>
    <scope>NUCLEOTIDE SEQUENCE [LARGE SCALE GENOMIC DNA]</scope>
    <source>
        <strain evidence="3">CECT 7297</strain>
    </source>
</reference>
<protein>
    <submittedName>
        <fullName evidence="2">DUF2169 domain-containing protein</fullName>
    </submittedName>
</protein>
<keyword evidence="3" id="KW-1185">Reference proteome</keyword>
<evidence type="ECO:0000313" key="3">
    <source>
        <dbReference type="Proteomes" id="UP001595798"/>
    </source>
</evidence>
<sequence length="290" mass="32627">METRIPDITGVDGLFLPGFIKAGGSIRQVASIIVKRSYDIDGSSLVPTDHGKALTLTDRLRFFRENGDEVPPEDARDEDDYLTLALAESDLAPFKPHADLVVKGAYGPGEECEALVDGVRWLHRDHDLFDNPDNLPADVTLDMFGWAPKSLAPRLDAFGTFSEAADTPLPNDFDNHFYNGHSRRYDRGVTMNYFAPDSHIEIRRDIRGADTRLTFNLATATPGASYFYHCGHGRDQASRWCKVPVPLNLDTLIVHPDSDRCQLIWRGHWELEAQPVADYRLLNIQFDETE</sequence>
<organism evidence="2 3">
    <name type="scientific">Marinobacter lacisalsi</name>
    <dbReference type="NCBI Taxonomy" id="475979"/>
    <lineage>
        <taxon>Bacteria</taxon>
        <taxon>Pseudomonadati</taxon>
        <taxon>Pseudomonadota</taxon>
        <taxon>Gammaproteobacteria</taxon>
        <taxon>Pseudomonadales</taxon>
        <taxon>Marinobacteraceae</taxon>
        <taxon>Marinobacter</taxon>
    </lineage>
</organism>
<dbReference type="EMBL" id="JBHSDI010000062">
    <property type="protein sequence ID" value="MFC4260979.1"/>
    <property type="molecule type" value="Genomic_DNA"/>
</dbReference>
<feature type="domain" description="DUF2169" evidence="1">
    <location>
        <begin position="144"/>
        <end position="266"/>
    </location>
</feature>
<gene>
    <name evidence="2" type="ORF">ACFOZ5_18315</name>
</gene>
<dbReference type="Pfam" id="PF09937">
    <property type="entry name" value="DUF2169"/>
    <property type="match status" value="1"/>
</dbReference>